<dbReference type="PANTHER" id="PTHR36934">
    <property type="entry name" value="BLR0278 PROTEIN"/>
    <property type="match status" value="1"/>
</dbReference>
<evidence type="ECO:0000256" key="1">
    <source>
        <dbReference type="PIRSR" id="PIRSR014972-1"/>
    </source>
</evidence>
<dbReference type="RefSeq" id="WP_073148525.1">
    <property type="nucleotide sequence ID" value="NZ_FRAG01000014.1"/>
</dbReference>
<feature type="binding site" evidence="2">
    <location>
        <position position="63"/>
    </location>
    <ligand>
        <name>CoA</name>
        <dbReference type="ChEBI" id="CHEBI:57287"/>
    </ligand>
</feature>
<reference evidence="4 5" key="1">
    <citation type="submission" date="2016-11" db="EMBL/GenBank/DDBJ databases">
        <authorList>
            <person name="Jaros S."/>
            <person name="Januszkiewicz K."/>
            <person name="Wedrychowicz H."/>
        </authorList>
    </citation>
    <scope>NUCLEOTIDE SEQUENCE [LARGE SCALE GENOMIC DNA]</scope>
    <source>
        <strain evidence="4 5">DSM 15212</strain>
    </source>
</reference>
<dbReference type="Proteomes" id="UP000184465">
    <property type="component" value="Unassembled WGS sequence"/>
</dbReference>
<feature type="active site" evidence="1">
    <location>
        <position position="36"/>
    </location>
</feature>
<dbReference type="PIRSF" id="PIRSF014972">
    <property type="entry name" value="FlK"/>
    <property type="match status" value="1"/>
</dbReference>
<dbReference type="InterPro" id="IPR054485">
    <property type="entry name" value="FlK-like_dom"/>
</dbReference>
<dbReference type="InterPro" id="IPR029069">
    <property type="entry name" value="HotDog_dom_sf"/>
</dbReference>
<protein>
    <submittedName>
        <fullName evidence="4">Thioesterase superfamily</fullName>
    </submittedName>
</protein>
<proteinExistence type="predicted"/>
<feature type="domain" description="Fluoroacetyl-CoA-specific thioesterase-like" evidence="3">
    <location>
        <begin position="17"/>
        <end position="118"/>
    </location>
</feature>
<feature type="binding site" evidence="2">
    <location>
        <position position="63"/>
    </location>
    <ligand>
        <name>substrate</name>
    </ligand>
</feature>
<feature type="binding site" evidence="2">
    <location>
        <position position="114"/>
    </location>
    <ligand>
        <name>substrate</name>
    </ligand>
</feature>
<organism evidence="4 5">
    <name type="scientific">Paramaledivibacter caminithermalis (strain DSM 15212 / CIP 107654 / DViRD3)</name>
    <name type="common">Clostridium caminithermale</name>
    <dbReference type="NCBI Taxonomy" id="1121301"/>
    <lineage>
        <taxon>Bacteria</taxon>
        <taxon>Bacillati</taxon>
        <taxon>Bacillota</taxon>
        <taxon>Clostridia</taxon>
        <taxon>Peptostreptococcales</taxon>
        <taxon>Caminicellaceae</taxon>
        <taxon>Paramaledivibacter</taxon>
    </lineage>
</organism>
<evidence type="ECO:0000256" key="2">
    <source>
        <dbReference type="PIRSR" id="PIRSR014972-2"/>
    </source>
</evidence>
<evidence type="ECO:0000313" key="5">
    <source>
        <dbReference type="Proteomes" id="UP000184465"/>
    </source>
</evidence>
<dbReference type="EMBL" id="FRAG01000014">
    <property type="protein sequence ID" value="SHJ89167.1"/>
    <property type="molecule type" value="Genomic_DNA"/>
</dbReference>
<evidence type="ECO:0000259" key="3">
    <source>
        <dbReference type="Pfam" id="PF22636"/>
    </source>
</evidence>
<accession>A0A1M6N078</accession>
<dbReference type="Gene3D" id="3.10.129.10">
    <property type="entry name" value="Hotdog Thioesterase"/>
    <property type="match status" value="1"/>
</dbReference>
<name>A0A1M6N078_PARC5</name>
<keyword evidence="5" id="KW-1185">Reference proteome</keyword>
<dbReference type="PANTHER" id="PTHR36934:SF1">
    <property type="entry name" value="THIOESTERASE DOMAIN-CONTAINING PROTEIN"/>
    <property type="match status" value="1"/>
</dbReference>
<dbReference type="SUPFAM" id="SSF54637">
    <property type="entry name" value="Thioesterase/thiol ester dehydrase-isomerase"/>
    <property type="match status" value="1"/>
</dbReference>
<dbReference type="InterPro" id="IPR025540">
    <property type="entry name" value="FlK"/>
</dbReference>
<dbReference type="STRING" id="1121301.SAMN02745912_01506"/>
<evidence type="ECO:0000313" key="4">
    <source>
        <dbReference type="EMBL" id="SHJ89167.1"/>
    </source>
</evidence>
<sequence>MEFNLKVGMAAEIEKIVDEKDTAASFGSGSVLVFATPMMIGLMENAALSAVDAYLPENYATVGIHLDVKHLAATPVGMKVRAKAELVEINDKKLKFKIEAYDEKEKIGEGYHSRYIINVPKFIKASKEKLEK</sequence>
<dbReference type="AlphaFoldDB" id="A0A1M6N078"/>
<feature type="active site" evidence="1">
    <location>
        <position position="44"/>
    </location>
</feature>
<dbReference type="OrthoDB" id="6902891at2"/>
<dbReference type="Pfam" id="PF22636">
    <property type="entry name" value="FlK"/>
    <property type="match status" value="1"/>
</dbReference>
<gene>
    <name evidence="4" type="ORF">SAMN02745912_01506</name>
</gene>
<feature type="active site" evidence="1">
    <location>
        <position position="70"/>
    </location>
</feature>